<dbReference type="AlphaFoldDB" id="A0A7W4YLQ1"/>
<feature type="domain" description="Carbohydrate kinase PfkB" evidence="3">
    <location>
        <begin position="23"/>
        <end position="281"/>
    </location>
</feature>
<evidence type="ECO:0000313" key="4">
    <source>
        <dbReference type="EMBL" id="MBB2968904.1"/>
    </source>
</evidence>
<dbReference type="RefSeq" id="WP_021763239.1">
    <property type="nucleotide sequence ID" value="NZ_JACHVP010000005.1"/>
</dbReference>
<dbReference type="InterPro" id="IPR011611">
    <property type="entry name" value="PfkB_dom"/>
</dbReference>
<organism evidence="4 5">
    <name type="scientific">Leifsonia aquatica</name>
    <name type="common">Corynebacterium aquaticum</name>
    <dbReference type="NCBI Taxonomy" id="144185"/>
    <lineage>
        <taxon>Bacteria</taxon>
        <taxon>Bacillati</taxon>
        <taxon>Actinomycetota</taxon>
        <taxon>Actinomycetes</taxon>
        <taxon>Micrococcales</taxon>
        <taxon>Microbacteriaceae</taxon>
        <taxon>Leifsonia</taxon>
    </lineage>
</organism>
<dbReference type="PANTHER" id="PTHR10584:SF166">
    <property type="entry name" value="RIBOKINASE"/>
    <property type="match status" value="1"/>
</dbReference>
<reference evidence="4 5" key="1">
    <citation type="submission" date="2020-08" db="EMBL/GenBank/DDBJ databases">
        <title>Sequencing the genomes of 1000 actinobacteria strains.</title>
        <authorList>
            <person name="Klenk H.-P."/>
        </authorList>
    </citation>
    <scope>NUCLEOTIDE SEQUENCE [LARGE SCALE GENOMIC DNA]</scope>
    <source>
        <strain evidence="4 5">DSM 20146</strain>
    </source>
</reference>
<sequence>MSDLRVLGFGDNIVDRFVDRGIEYPGGNAVNVAVFARQLGAEAAYLGVFGDDERGRFVRGAIEDCGVDTSRSPVRPGPNGVTEIETVEGERRFLGWNQGGVTISDPLRLDAEDVRYAAGFSLVHSSAYSASVAELPKLAPTRVLRSYDFSTEPEFRTTEYLDAVGPWVDLALVSCGDLTRTEVWAELRRIASHGPKLVLGTQGAAGAVLFDGDAYYYSDSAPVPGPFVDTMGCGDAYLAAFVVELLRSGWRRNERPSGVALHRSMRRAAQFAARQCTVEGAFGHGRDSEGAVEAVGPIGGVAAVELG</sequence>
<dbReference type="InterPro" id="IPR029056">
    <property type="entry name" value="Ribokinase-like"/>
</dbReference>
<dbReference type="PANTHER" id="PTHR10584">
    <property type="entry name" value="SUGAR KINASE"/>
    <property type="match status" value="1"/>
</dbReference>
<comment type="caution">
    <text evidence="4">The sequence shown here is derived from an EMBL/GenBank/DDBJ whole genome shotgun (WGS) entry which is preliminary data.</text>
</comment>
<protein>
    <submittedName>
        <fullName evidence="4">Sugar/nucleoside kinase (Ribokinase family)</fullName>
    </submittedName>
</protein>
<dbReference type="Gene3D" id="3.40.1190.20">
    <property type="match status" value="1"/>
</dbReference>
<dbReference type="EMBL" id="JACHVP010000005">
    <property type="protein sequence ID" value="MBB2968904.1"/>
    <property type="molecule type" value="Genomic_DNA"/>
</dbReference>
<dbReference type="GO" id="GO:0016301">
    <property type="term" value="F:kinase activity"/>
    <property type="evidence" value="ECO:0007669"/>
    <property type="project" value="UniProtKB-KW"/>
</dbReference>
<evidence type="ECO:0000313" key="5">
    <source>
        <dbReference type="Proteomes" id="UP000538196"/>
    </source>
</evidence>
<keyword evidence="1" id="KW-0808">Transferase</keyword>
<keyword evidence="2 4" id="KW-0418">Kinase</keyword>
<dbReference type="Proteomes" id="UP000538196">
    <property type="component" value="Unassembled WGS sequence"/>
</dbReference>
<dbReference type="Pfam" id="PF00294">
    <property type="entry name" value="PfkB"/>
    <property type="match status" value="1"/>
</dbReference>
<proteinExistence type="predicted"/>
<evidence type="ECO:0000259" key="3">
    <source>
        <dbReference type="Pfam" id="PF00294"/>
    </source>
</evidence>
<dbReference type="SUPFAM" id="SSF53613">
    <property type="entry name" value="Ribokinase-like"/>
    <property type="match status" value="1"/>
</dbReference>
<evidence type="ECO:0000256" key="1">
    <source>
        <dbReference type="ARBA" id="ARBA00022679"/>
    </source>
</evidence>
<gene>
    <name evidence="4" type="ORF">FHX33_003686</name>
</gene>
<evidence type="ECO:0000256" key="2">
    <source>
        <dbReference type="ARBA" id="ARBA00022777"/>
    </source>
</evidence>
<keyword evidence="5" id="KW-1185">Reference proteome</keyword>
<name>A0A7W4YLQ1_LEIAQ</name>
<accession>A0A7W4YLQ1</accession>